<keyword evidence="2" id="KW-1185">Reference proteome</keyword>
<dbReference type="RefSeq" id="WP_093942108.1">
    <property type="nucleotide sequence ID" value="NZ_CP022521.1"/>
</dbReference>
<proteinExistence type="predicted"/>
<dbReference type="OrthoDB" id="3296280at2"/>
<dbReference type="KEGG" id="ahg:AHOG_16020"/>
<reference evidence="1 2" key="1">
    <citation type="submission" date="2017-07" db="EMBL/GenBank/DDBJ databases">
        <title>Complete genome sequence of Actinoalloteichus hoggarensis DSM 45943, type strain of Actinoalloteichus hoggarensis.</title>
        <authorList>
            <person name="Ruckert C."/>
            <person name="Nouioui I."/>
            <person name="Willmese J."/>
            <person name="van Wezel G."/>
            <person name="Klenk H.-P."/>
            <person name="Kalinowski J."/>
            <person name="Zotchev S.B."/>
        </authorList>
    </citation>
    <scope>NUCLEOTIDE SEQUENCE [LARGE SCALE GENOMIC DNA]</scope>
    <source>
        <strain evidence="1 2">DSM 45943</strain>
    </source>
</reference>
<dbReference type="Pfam" id="PF19834">
    <property type="entry name" value="DUF6314"/>
    <property type="match status" value="1"/>
</dbReference>
<evidence type="ECO:0000313" key="2">
    <source>
        <dbReference type="Proteomes" id="UP000204221"/>
    </source>
</evidence>
<accession>A0A221W4L5</accession>
<dbReference type="Proteomes" id="UP000204221">
    <property type="component" value="Chromosome"/>
</dbReference>
<organism evidence="1 2">
    <name type="scientific">Actinoalloteichus hoggarensis</name>
    <dbReference type="NCBI Taxonomy" id="1470176"/>
    <lineage>
        <taxon>Bacteria</taxon>
        <taxon>Bacillati</taxon>
        <taxon>Actinomycetota</taxon>
        <taxon>Actinomycetes</taxon>
        <taxon>Pseudonocardiales</taxon>
        <taxon>Pseudonocardiaceae</taxon>
        <taxon>Actinoalloteichus</taxon>
    </lineage>
</organism>
<name>A0A221W4L5_9PSEU</name>
<protein>
    <submittedName>
        <fullName evidence="1">Uncharacterized protein</fullName>
    </submittedName>
</protein>
<evidence type="ECO:0000313" key="1">
    <source>
        <dbReference type="EMBL" id="ASO20830.1"/>
    </source>
</evidence>
<dbReference type="EMBL" id="CP022521">
    <property type="protein sequence ID" value="ASO20830.1"/>
    <property type="molecule type" value="Genomic_DNA"/>
</dbReference>
<gene>
    <name evidence="1" type="ORF">AHOG_16020</name>
</gene>
<dbReference type="InterPro" id="IPR045632">
    <property type="entry name" value="DUF6314"/>
</dbReference>
<sequence>MATKHGYAVPDLSAYLTGRWRLEREILDVSGSRLGGVIGVAEIVDHGERLDYTEQGELVLADHRGPARRRLGYRLTGPGRAEVHFDHGGFFHEVDLRDGRWSTRHLCGDDDYQGGYHVVDADRWRQTWRVTGPRKAHVLVTEFRRLR</sequence>
<dbReference type="AlphaFoldDB" id="A0A221W4L5"/>